<feature type="coiled-coil region" evidence="1">
    <location>
        <begin position="32"/>
        <end position="63"/>
    </location>
</feature>
<sequence>MELQIQDLLSSIRTEGIEKASQEADGILADARKQAEDILAQANAEAAALRDAAQKDVARYRENAQLGAEQARRDAMLAFKAAVQAEFERLLTQDVGKALDDKALGKLIAAALEGENPADYAAEVQAVGDGLKQQLAQQLKAGLEIRPSKSVRAGFRLAAKDGSGFFDCTDEEISKILMPFFRDIQL</sequence>
<reference evidence="2" key="1">
    <citation type="submission" date="2020-10" db="EMBL/GenBank/DDBJ databases">
        <authorList>
            <person name="Gilroy R."/>
        </authorList>
    </citation>
    <scope>NUCLEOTIDE SEQUENCE</scope>
    <source>
        <strain evidence="2">ChiSjej2B20-13462</strain>
    </source>
</reference>
<dbReference type="Proteomes" id="UP000886874">
    <property type="component" value="Unassembled WGS sequence"/>
</dbReference>
<proteinExistence type="predicted"/>
<protein>
    <recommendedName>
        <fullName evidence="4">V-type ATP synthase subunit E</fullName>
    </recommendedName>
</protein>
<reference evidence="2" key="2">
    <citation type="journal article" date="2021" name="PeerJ">
        <title>Extensive microbial diversity within the chicken gut microbiome revealed by metagenomics and culture.</title>
        <authorList>
            <person name="Gilroy R."/>
            <person name="Ravi A."/>
            <person name="Getino M."/>
            <person name="Pursley I."/>
            <person name="Horton D.L."/>
            <person name="Alikhan N.F."/>
            <person name="Baker D."/>
            <person name="Gharbi K."/>
            <person name="Hall N."/>
            <person name="Watson M."/>
            <person name="Adriaenssens E.M."/>
            <person name="Foster-Nyarko E."/>
            <person name="Jarju S."/>
            <person name="Secka A."/>
            <person name="Antonio M."/>
            <person name="Oren A."/>
            <person name="Chaudhuri R.R."/>
            <person name="La Ragione R."/>
            <person name="Hildebrand F."/>
            <person name="Pallen M.J."/>
        </authorList>
    </citation>
    <scope>NUCLEOTIDE SEQUENCE</scope>
    <source>
        <strain evidence="2">ChiSjej2B20-13462</strain>
    </source>
</reference>
<evidence type="ECO:0008006" key="4">
    <source>
        <dbReference type="Google" id="ProtNLM"/>
    </source>
</evidence>
<keyword evidence="1" id="KW-0175">Coiled coil</keyword>
<accession>A0A9D0Z605</accession>
<gene>
    <name evidence="2" type="ORF">IAA67_02850</name>
</gene>
<dbReference type="AlphaFoldDB" id="A0A9D0Z605"/>
<comment type="caution">
    <text evidence="2">The sequence shown here is derived from an EMBL/GenBank/DDBJ whole genome shotgun (WGS) entry which is preliminary data.</text>
</comment>
<evidence type="ECO:0000313" key="2">
    <source>
        <dbReference type="EMBL" id="HIQ69256.1"/>
    </source>
</evidence>
<name>A0A9D0Z605_9FIRM</name>
<evidence type="ECO:0000313" key="3">
    <source>
        <dbReference type="Proteomes" id="UP000886874"/>
    </source>
</evidence>
<organism evidence="2 3">
    <name type="scientific">Candidatus Avoscillospira stercorigallinarum</name>
    <dbReference type="NCBI Taxonomy" id="2840708"/>
    <lineage>
        <taxon>Bacteria</taxon>
        <taxon>Bacillati</taxon>
        <taxon>Bacillota</taxon>
        <taxon>Clostridia</taxon>
        <taxon>Eubacteriales</taxon>
        <taxon>Oscillospiraceae</taxon>
        <taxon>Oscillospiraceae incertae sedis</taxon>
        <taxon>Candidatus Avoscillospira</taxon>
    </lineage>
</organism>
<dbReference type="EMBL" id="DVFN01000044">
    <property type="protein sequence ID" value="HIQ69256.1"/>
    <property type="molecule type" value="Genomic_DNA"/>
</dbReference>
<evidence type="ECO:0000256" key="1">
    <source>
        <dbReference type="SAM" id="Coils"/>
    </source>
</evidence>